<evidence type="ECO:0000313" key="1">
    <source>
        <dbReference type="EMBL" id="KAK8091359.1"/>
    </source>
</evidence>
<organism evidence="1 2">
    <name type="scientific">Apiospora phragmitis</name>
    <dbReference type="NCBI Taxonomy" id="2905665"/>
    <lineage>
        <taxon>Eukaryota</taxon>
        <taxon>Fungi</taxon>
        <taxon>Dikarya</taxon>
        <taxon>Ascomycota</taxon>
        <taxon>Pezizomycotina</taxon>
        <taxon>Sordariomycetes</taxon>
        <taxon>Xylariomycetidae</taxon>
        <taxon>Amphisphaeriales</taxon>
        <taxon>Apiosporaceae</taxon>
        <taxon>Apiospora</taxon>
    </lineage>
</organism>
<reference evidence="1 2" key="1">
    <citation type="submission" date="2023-01" db="EMBL/GenBank/DDBJ databases">
        <title>Analysis of 21 Apiospora genomes using comparative genomics revels a genus with tremendous synthesis potential of carbohydrate active enzymes and secondary metabolites.</title>
        <authorList>
            <person name="Sorensen T."/>
        </authorList>
    </citation>
    <scope>NUCLEOTIDE SEQUENCE [LARGE SCALE GENOMIC DNA]</scope>
    <source>
        <strain evidence="1 2">CBS 135458</strain>
    </source>
</reference>
<accession>A0ABR1X7H1</accession>
<dbReference type="Proteomes" id="UP001480595">
    <property type="component" value="Unassembled WGS sequence"/>
</dbReference>
<name>A0ABR1X7H1_9PEZI</name>
<evidence type="ECO:0000313" key="2">
    <source>
        <dbReference type="Proteomes" id="UP001480595"/>
    </source>
</evidence>
<keyword evidence="2" id="KW-1185">Reference proteome</keyword>
<dbReference type="EMBL" id="JAQQWL010000001">
    <property type="protein sequence ID" value="KAK8091359.1"/>
    <property type="molecule type" value="Genomic_DNA"/>
</dbReference>
<gene>
    <name evidence="1" type="ORF">PG994_000864</name>
</gene>
<dbReference type="RefSeq" id="XP_066722905.1">
    <property type="nucleotide sequence ID" value="XM_066852273.1"/>
</dbReference>
<dbReference type="GeneID" id="92085336"/>
<proteinExistence type="predicted"/>
<protein>
    <submittedName>
        <fullName evidence="1">Pantothenate transporter</fullName>
    </submittedName>
</protein>
<sequence length="200" mass="22302">MCKLLLGDPVDHWHPHLPTSLCTFAAAPRTQHELVTDSSVICHRQSQVGIASFMMPATAVQTETWLQPRGWFTDREVAIVVNASSATTYLRTNMHNRQAITPRCRWSSLCDYDLRADGLHPQSPPSEHITLILKSAGFGILTNPLYSFSHIVTLLLLTPLADYVNKRSLVSSIRAWWTMRGGLALSRTYGNNPPILSVLP</sequence>
<comment type="caution">
    <text evidence="1">The sequence shown here is derived from an EMBL/GenBank/DDBJ whole genome shotgun (WGS) entry which is preliminary data.</text>
</comment>